<sequence>MAVYQLNEILYQRWFTAPAMNEMVEELLGDYEEEDIEDVQLYHMQTPIIPNELMTASELKGMQAMAPIPVAAVLSALVVQITFRTEQVPNATESTLSSLLTYNKLDKVLSVALGTCSVLNVICTTSALSTAATGIGAIACIPLSSLAVINSLGMMGVC</sequence>
<organism evidence="1 2">
    <name type="scientific">Mytilus coruscus</name>
    <name type="common">Sea mussel</name>
    <dbReference type="NCBI Taxonomy" id="42192"/>
    <lineage>
        <taxon>Eukaryota</taxon>
        <taxon>Metazoa</taxon>
        <taxon>Spiralia</taxon>
        <taxon>Lophotrochozoa</taxon>
        <taxon>Mollusca</taxon>
        <taxon>Bivalvia</taxon>
        <taxon>Autobranchia</taxon>
        <taxon>Pteriomorphia</taxon>
        <taxon>Mytilida</taxon>
        <taxon>Mytiloidea</taxon>
        <taxon>Mytilidae</taxon>
        <taxon>Mytilinae</taxon>
        <taxon>Mytilus</taxon>
    </lineage>
</organism>
<keyword evidence="2" id="KW-1185">Reference proteome</keyword>
<protein>
    <submittedName>
        <fullName evidence="1">Uncharacterized protein</fullName>
    </submittedName>
</protein>
<name>A0A6J8ACX8_MYTCO</name>
<evidence type="ECO:0000313" key="1">
    <source>
        <dbReference type="EMBL" id="CAC5364236.1"/>
    </source>
</evidence>
<gene>
    <name evidence="1" type="ORF">MCOR_5353</name>
</gene>
<dbReference type="EMBL" id="CACVKT020000958">
    <property type="protein sequence ID" value="CAC5364236.1"/>
    <property type="molecule type" value="Genomic_DNA"/>
</dbReference>
<dbReference type="AlphaFoldDB" id="A0A6J8ACX8"/>
<accession>A0A6J8ACX8</accession>
<reference evidence="1 2" key="1">
    <citation type="submission" date="2020-06" db="EMBL/GenBank/DDBJ databases">
        <authorList>
            <person name="Li R."/>
            <person name="Bekaert M."/>
        </authorList>
    </citation>
    <scope>NUCLEOTIDE SEQUENCE [LARGE SCALE GENOMIC DNA]</scope>
    <source>
        <strain evidence="2">wild</strain>
    </source>
</reference>
<proteinExistence type="predicted"/>
<evidence type="ECO:0000313" key="2">
    <source>
        <dbReference type="Proteomes" id="UP000507470"/>
    </source>
</evidence>
<dbReference type="Proteomes" id="UP000507470">
    <property type="component" value="Unassembled WGS sequence"/>
</dbReference>